<dbReference type="NCBIfam" id="TIGR02960">
    <property type="entry name" value="SigX5"/>
    <property type="match status" value="1"/>
</dbReference>
<dbReference type="Proteomes" id="UP000239494">
    <property type="component" value="Unassembled WGS sequence"/>
</dbReference>
<proteinExistence type="inferred from homology"/>
<dbReference type="Pfam" id="PF04542">
    <property type="entry name" value="Sigma70_r2"/>
    <property type="match status" value="1"/>
</dbReference>
<dbReference type="Gene3D" id="3.10.450.50">
    <property type="match status" value="1"/>
</dbReference>
<dbReference type="Pfam" id="PF08281">
    <property type="entry name" value="Sigma70_r4_2"/>
    <property type="match status" value="1"/>
</dbReference>
<feature type="domain" description="RNA polymerase sigma-70 region 2" evidence="6">
    <location>
        <begin position="30"/>
        <end position="96"/>
    </location>
</feature>
<dbReference type="InterPro" id="IPR032710">
    <property type="entry name" value="NTF2-like_dom_sf"/>
</dbReference>
<keyword evidence="5" id="KW-0804">Transcription</keyword>
<dbReference type="InterPro" id="IPR013249">
    <property type="entry name" value="RNA_pol_sigma70_r4_t2"/>
</dbReference>
<dbReference type="GO" id="GO:0003677">
    <property type="term" value="F:DNA binding"/>
    <property type="evidence" value="ECO:0007669"/>
    <property type="project" value="InterPro"/>
</dbReference>
<dbReference type="InterPro" id="IPR037401">
    <property type="entry name" value="SnoaL-like"/>
</dbReference>
<reference evidence="9 10" key="1">
    <citation type="submission" date="2018-03" db="EMBL/GenBank/DDBJ databases">
        <title>Genomic Encyclopedia of Archaeal and Bacterial Type Strains, Phase II (KMG-II): from individual species to whole genera.</title>
        <authorList>
            <person name="Goeker M."/>
        </authorList>
    </citation>
    <scope>NUCLEOTIDE SEQUENCE [LARGE SCALE GENOMIC DNA]</scope>
    <source>
        <strain evidence="9 10">DSM 44720</strain>
    </source>
</reference>
<evidence type="ECO:0000256" key="2">
    <source>
        <dbReference type="ARBA" id="ARBA00011344"/>
    </source>
</evidence>
<feature type="domain" description="RNA polymerase sigma factor 70 region 4 type 2" evidence="7">
    <location>
        <begin position="144"/>
        <end position="193"/>
    </location>
</feature>
<evidence type="ECO:0000259" key="7">
    <source>
        <dbReference type="Pfam" id="PF08281"/>
    </source>
</evidence>
<dbReference type="NCBIfam" id="NF006089">
    <property type="entry name" value="PRK08241.1"/>
    <property type="match status" value="1"/>
</dbReference>
<dbReference type="InterPro" id="IPR014284">
    <property type="entry name" value="RNA_pol_sigma-70_dom"/>
</dbReference>
<dbReference type="Pfam" id="PF12680">
    <property type="entry name" value="SnoaL_2"/>
    <property type="match status" value="1"/>
</dbReference>
<sequence length="337" mass="36726">MSEVLAARPAEEPDLALARDGDDAAFTRLVGPLRRELHAHCYRMLGSTHDADDALQDALLRAWRGLARFEGRSSLRSWLYTVATRTCLDTVATRGRRALPVDLGPSSEHAVVGDSPLTEVAWLGPYPDTDPGAGYERREAVELAFIAALQHLPGNQRAALLLFEVLGFSAAEIADMMATTTASVNSALARARRVVAEKVPERGGQRPLREVDDARVREIVTGYSSALERGDAAALVALLTEDVTWSMPPMPCWYRGVDAVMDFATRIPLGSCGAWKHLPTSGNGQPAVACYLWKEEEGVFRAWAVNVLTLRGDRISDVTSFIGREHFEAFGLPLSLS</sequence>
<dbReference type="Gene3D" id="1.10.10.10">
    <property type="entry name" value="Winged helix-like DNA-binding domain superfamily/Winged helix DNA-binding domain"/>
    <property type="match status" value="1"/>
</dbReference>
<name>A0A2T0SXP0_9PSEU</name>
<comment type="subunit">
    <text evidence="2">Interacts transiently with the RNA polymerase catalytic core formed by RpoA, RpoB, RpoC and RpoZ (2 alpha, 1 beta, 1 beta' and 1 omega subunit) to form the RNA polymerase holoenzyme that can initiate transcription.</text>
</comment>
<dbReference type="InterPro" id="IPR013324">
    <property type="entry name" value="RNA_pol_sigma_r3/r4-like"/>
</dbReference>
<gene>
    <name evidence="9" type="ORF">CLV43_109403</name>
</gene>
<feature type="domain" description="SnoaL-like" evidence="8">
    <location>
        <begin position="220"/>
        <end position="317"/>
    </location>
</feature>
<protein>
    <submittedName>
        <fullName evidence="9">RNA polymerase ECF family sigma subunit</fullName>
    </submittedName>
</protein>
<dbReference type="CDD" id="cd06171">
    <property type="entry name" value="Sigma70_r4"/>
    <property type="match status" value="1"/>
</dbReference>
<dbReference type="InterPro" id="IPR014305">
    <property type="entry name" value="RNA_pol_sigma-G_actinobac"/>
</dbReference>
<dbReference type="PANTHER" id="PTHR43133">
    <property type="entry name" value="RNA POLYMERASE ECF-TYPE SIGMA FACTO"/>
    <property type="match status" value="1"/>
</dbReference>
<dbReference type="Gene3D" id="1.10.1740.10">
    <property type="match status" value="1"/>
</dbReference>
<dbReference type="InterPro" id="IPR039425">
    <property type="entry name" value="RNA_pol_sigma-70-like"/>
</dbReference>
<dbReference type="NCBIfam" id="TIGR02937">
    <property type="entry name" value="sigma70-ECF"/>
    <property type="match status" value="1"/>
</dbReference>
<accession>A0A2T0SXP0</accession>
<dbReference type="GO" id="GO:0006352">
    <property type="term" value="P:DNA-templated transcription initiation"/>
    <property type="evidence" value="ECO:0007669"/>
    <property type="project" value="InterPro"/>
</dbReference>
<evidence type="ECO:0000313" key="10">
    <source>
        <dbReference type="Proteomes" id="UP000239494"/>
    </source>
</evidence>
<dbReference type="SUPFAM" id="SSF88946">
    <property type="entry name" value="Sigma2 domain of RNA polymerase sigma factors"/>
    <property type="match status" value="1"/>
</dbReference>
<keyword evidence="4" id="KW-0731">Sigma factor</keyword>
<dbReference type="RefSeq" id="WP_211304614.1">
    <property type="nucleotide sequence ID" value="NZ_PVTF01000009.1"/>
</dbReference>
<comment type="caution">
    <text evidence="9">The sequence shown here is derived from an EMBL/GenBank/DDBJ whole genome shotgun (WGS) entry which is preliminary data.</text>
</comment>
<dbReference type="AlphaFoldDB" id="A0A2T0SXP0"/>
<dbReference type="InterPro" id="IPR036388">
    <property type="entry name" value="WH-like_DNA-bd_sf"/>
</dbReference>
<dbReference type="SUPFAM" id="SSF88659">
    <property type="entry name" value="Sigma3 and sigma4 domains of RNA polymerase sigma factors"/>
    <property type="match status" value="1"/>
</dbReference>
<evidence type="ECO:0000313" key="9">
    <source>
        <dbReference type="EMBL" id="PRY38182.1"/>
    </source>
</evidence>
<evidence type="ECO:0000256" key="4">
    <source>
        <dbReference type="ARBA" id="ARBA00023082"/>
    </source>
</evidence>
<organism evidence="9 10">
    <name type="scientific">Umezawaea tangerina</name>
    <dbReference type="NCBI Taxonomy" id="84725"/>
    <lineage>
        <taxon>Bacteria</taxon>
        <taxon>Bacillati</taxon>
        <taxon>Actinomycetota</taxon>
        <taxon>Actinomycetes</taxon>
        <taxon>Pseudonocardiales</taxon>
        <taxon>Pseudonocardiaceae</taxon>
        <taxon>Umezawaea</taxon>
    </lineage>
</organism>
<comment type="similarity">
    <text evidence="1">Belongs to the sigma-70 factor family. ECF subfamily.</text>
</comment>
<evidence type="ECO:0000256" key="1">
    <source>
        <dbReference type="ARBA" id="ARBA00010641"/>
    </source>
</evidence>
<dbReference type="PANTHER" id="PTHR43133:SF65">
    <property type="entry name" value="ECF RNA POLYMERASE SIGMA FACTOR SIGG"/>
    <property type="match status" value="1"/>
</dbReference>
<dbReference type="EMBL" id="PVTF01000009">
    <property type="protein sequence ID" value="PRY38182.1"/>
    <property type="molecule type" value="Genomic_DNA"/>
</dbReference>
<evidence type="ECO:0000256" key="3">
    <source>
        <dbReference type="ARBA" id="ARBA00023015"/>
    </source>
</evidence>
<dbReference type="SUPFAM" id="SSF54427">
    <property type="entry name" value="NTF2-like"/>
    <property type="match status" value="1"/>
</dbReference>
<dbReference type="GO" id="GO:0016987">
    <property type="term" value="F:sigma factor activity"/>
    <property type="evidence" value="ECO:0007669"/>
    <property type="project" value="UniProtKB-KW"/>
</dbReference>
<keyword evidence="3" id="KW-0805">Transcription regulation</keyword>
<evidence type="ECO:0000256" key="5">
    <source>
        <dbReference type="ARBA" id="ARBA00023163"/>
    </source>
</evidence>
<evidence type="ECO:0000259" key="6">
    <source>
        <dbReference type="Pfam" id="PF04542"/>
    </source>
</evidence>
<dbReference type="InterPro" id="IPR007627">
    <property type="entry name" value="RNA_pol_sigma70_r2"/>
</dbReference>
<keyword evidence="10" id="KW-1185">Reference proteome</keyword>
<evidence type="ECO:0000259" key="8">
    <source>
        <dbReference type="Pfam" id="PF12680"/>
    </source>
</evidence>
<dbReference type="InterPro" id="IPR013325">
    <property type="entry name" value="RNA_pol_sigma_r2"/>
</dbReference>